<evidence type="ECO:0000313" key="9">
    <source>
        <dbReference type="EMBL" id="HIU91279.1"/>
    </source>
</evidence>
<comment type="caution">
    <text evidence="9">The sequence shown here is derived from an EMBL/GenBank/DDBJ whole genome shotgun (WGS) entry which is preliminary data.</text>
</comment>
<evidence type="ECO:0000259" key="8">
    <source>
        <dbReference type="PROSITE" id="PS51330"/>
    </source>
</evidence>
<keyword evidence="6" id="KW-0560">Oxidoreductase</keyword>
<gene>
    <name evidence="9" type="ORF">IAC72_04650</name>
</gene>
<dbReference type="SUPFAM" id="SSF53597">
    <property type="entry name" value="Dihydrofolate reductase-like"/>
    <property type="match status" value="1"/>
</dbReference>
<dbReference type="PANTHER" id="PTHR48069:SF3">
    <property type="entry name" value="DIHYDROFOLATE REDUCTASE"/>
    <property type="match status" value="1"/>
</dbReference>
<dbReference type="InterPro" id="IPR024072">
    <property type="entry name" value="DHFR-like_dom_sf"/>
</dbReference>
<evidence type="ECO:0000256" key="2">
    <source>
        <dbReference type="ARBA" id="ARBA00009539"/>
    </source>
</evidence>
<dbReference type="GO" id="GO:0046654">
    <property type="term" value="P:tetrahydrofolate biosynthetic process"/>
    <property type="evidence" value="ECO:0007669"/>
    <property type="project" value="InterPro"/>
</dbReference>
<dbReference type="EMBL" id="DVOC01000081">
    <property type="protein sequence ID" value="HIU91279.1"/>
    <property type="molecule type" value="Genomic_DNA"/>
</dbReference>
<dbReference type="GO" id="GO:0046655">
    <property type="term" value="P:folic acid metabolic process"/>
    <property type="evidence" value="ECO:0007669"/>
    <property type="project" value="TreeGrafter"/>
</dbReference>
<dbReference type="EC" id="1.5.1.3" evidence="3"/>
<keyword evidence="4" id="KW-0554">One-carbon metabolism</keyword>
<dbReference type="AlphaFoldDB" id="A0A9D1MY19"/>
<keyword evidence="5" id="KW-0521">NADP</keyword>
<organism evidence="9 10">
    <name type="scientific">Candidatus Fimimonas merdipullorum</name>
    <dbReference type="NCBI Taxonomy" id="2840822"/>
    <lineage>
        <taxon>Bacteria</taxon>
        <taxon>Pseudomonadati</taxon>
        <taxon>Myxococcota</taxon>
        <taxon>Myxococcia</taxon>
        <taxon>Myxococcales</taxon>
        <taxon>Cystobacterineae</taxon>
        <taxon>Myxococcaceae</taxon>
        <taxon>Myxococcaceae incertae sedis</taxon>
        <taxon>Candidatus Fimimonas</taxon>
    </lineage>
</organism>
<reference evidence="9" key="1">
    <citation type="submission" date="2020-10" db="EMBL/GenBank/DDBJ databases">
        <authorList>
            <person name="Gilroy R."/>
        </authorList>
    </citation>
    <scope>NUCLEOTIDE SEQUENCE</scope>
    <source>
        <strain evidence="9">ChiHjej12B11-7776</strain>
    </source>
</reference>
<proteinExistence type="inferred from homology"/>
<evidence type="ECO:0000313" key="10">
    <source>
        <dbReference type="Proteomes" id="UP000886852"/>
    </source>
</evidence>
<protein>
    <recommendedName>
        <fullName evidence="3">dihydrofolate reductase</fullName>
        <ecNumber evidence="3">1.5.1.3</ecNumber>
    </recommendedName>
</protein>
<dbReference type="Proteomes" id="UP000886852">
    <property type="component" value="Unassembled WGS sequence"/>
</dbReference>
<dbReference type="Gene3D" id="3.40.430.10">
    <property type="entry name" value="Dihydrofolate Reductase, subunit A"/>
    <property type="match status" value="1"/>
</dbReference>
<evidence type="ECO:0000256" key="5">
    <source>
        <dbReference type="ARBA" id="ARBA00022857"/>
    </source>
</evidence>
<dbReference type="CDD" id="cd00209">
    <property type="entry name" value="DHFR"/>
    <property type="match status" value="1"/>
</dbReference>
<dbReference type="InterPro" id="IPR012259">
    <property type="entry name" value="DHFR"/>
</dbReference>
<accession>A0A9D1MY19</accession>
<dbReference type="Pfam" id="PF00186">
    <property type="entry name" value="DHFR_1"/>
    <property type="match status" value="1"/>
</dbReference>
<dbReference type="GO" id="GO:0004146">
    <property type="term" value="F:dihydrofolate reductase activity"/>
    <property type="evidence" value="ECO:0007669"/>
    <property type="project" value="UniProtKB-EC"/>
</dbReference>
<name>A0A9D1MY19_9BACT</name>
<dbReference type="GO" id="GO:0046452">
    <property type="term" value="P:dihydrofolate metabolic process"/>
    <property type="evidence" value="ECO:0007669"/>
    <property type="project" value="TreeGrafter"/>
</dbReference>
<dbReference type="GO" id="GO:0050661">
    <property type="term" value="F:NADP binding"/>
    <property type="evidence" value="ECO:0007669"/>
    <property type="project" value="InterPro"/>
</dbReference>
<feature type="domain" description="DHFR" evidence="8">
    <location>
        <begin position="1"/>
        <end position="159"/>
    </location>
</feature>
<comment type="function">
    <text evidence="7">Key enzyme in folate metabolism. Catalyzes an essential reaction for de novo glycine and purine synthesis, and for DNA precursor synthesis.</text>
</comment>
<dbReference type="PANTHER" id="PTHR48069">
    <property type="entry name" value="DIHYDROFOLATE REDUCTASE"/>
    <property type="match status" value="1"/>
</dbReference>
<sequence>MNLIVVVDKNWGIGKNNGLLFSLKKDMKFFRETTTGKVVVMGANTFLSFPNGALPNRVNVVLDDKGRTFDGALTVRDVAALQRAISIYPPQDVFVIGGASVYALLADCCSTAYVNKVAEDGGAQLFFPNLDQRENWTLQSASEPISDEGHLLTFCVYRNERVKPLDAK</sequence>
<evidence type="ECO:0000256" key="1">
    <source>
        <dbReference type="ARBA" id="ARBA00004903"/>
    </source>
</evidence>
<evidence type="ECO:0000256" key="6">
    <source>
        <dbReference type="ARBA" id="ARBA00023002"/>
    </source>
</evidence>
<dbReference type="PRINTS" id="PR00070">
    <property type="entry name" value="DHFR"/>
</dbReference>
<dbReference type="InterPro" id="IPR001796">
    <property type="entry name" value="DHFR_dom"/>
</dbReference>
<dbReference type="PROSITE" id="PS51330">
    <property type="entry name" value="DHFR_2"/>
    <property type="match status" value="1"/>
</dbReference>
<comment type="pathway">
    <text evidence="1">Cofactor biosynthesis; tetrahydrofolate biosynthesis; 5,6,7,8-tetrahydrofolate from 7,8-dihydrofolate: step 1/1.</text>
</comment>
<evidence type="ECO:0000256" key="4">
    <source>
        <dbReference type="ARBA" id="ARBA00022563"/>
    </source>
</evidence>
<reference evidence="9" key="2">
    <citation type="journal article" date="2021" name="PeerJ">
        <title>Extensive microbial diversity within the chicken gut microbiome revealed by metagenomics and culture.</title>
        <authorList>
            <person name="Gilroy R."/>
            <person name="Ravi A."/>
            <person name="Getino M."/>
            <person name="Pursley I."/>
            <person name="Horton D.L."/>
            <person name="Alikhan N.F."/>
            <person name="Baker D."/>
            <person name="Gharbi K."/>
            <person name="Hall N."/>
            <person name="Watson M."/>
            <person name="Adriaenssens E.M."/>
            <person name="Foster-Nyarko E."/>
            <person name="Jarju S."/>
            <person name="Secka A."/>
            <person name="Antonio M."/>
            <person name="Oren A."/>
            <person name="Chaudhuri R.R."/>
            <person name="La Ragione R."/>
            <person name="Hildebrand F."/>
            <person name="Pallen M.J."/>
        </authorList>
    </citation>
    <scope>NUCLEOTIDE SEQUENCE</scope>
    <source>
        <strain evidence="9">ChiHjej12B11-7776</strain>
    </source>
</reference>
<dbReference type="GO" id="GO:0006730">
    <property type="term" value="P:one-carbon metabolic process"/>
    <property type="evidence" value="ECO:0007669"/>
    <property type="project" value="UniProtKB-KW"/>
</dbReference>
<comment type="similarity">
    <text evidence="2">Belongs to the dihydrofolate reductase family.</text>
</comment>
<evidence type="ECO:0000256" key="7">
    <source>
        <dbReference type="ARBA" id="ARBA00025067"/>
    </source>
</evidence>
<evidence type="ECO:0000256" key="3">
    <source>
        <dbReference type="ARBA" id="ARBA00012856"/>
    </source>
</evidence>